<reference evidence="3" key="1">
    <citation type="journal article" date="2017" name="Nat. Ecol. Evol.">
        <title>Genome expansion and lineage-specific genetic innovations in the forest pathogenic fungi Armillaria.</title>
        <authorList>
            <person name="Sipos G."/>
            <person name="Prasanna A.N."/>
            <person name="Walter M.C."/>
            <person name="O'Connor E."/>
            <person name="Balint B."/>
            <person name="Krizsan K."/>
            <person name="Kiss B."/>
            <person name="Hess J."/>
            <person name="Varga T."/>
            <person name="Slot J."/>
            <person name="Riley R."/>
            <person name="Boka B."/>
            <person name="Rigling D."/>
            <person name="Barry K."/>
            <person name="Lee J."/>
            <person name="Mihaltcheva S."/>
            <person name="LaButti K."/>
            <person name="Lipzen A."/>
            <person name="Waldron R."/>
            <person name="Moloney N.M."/>
            <person name="Sperisen C."/>
            <person name="Kredics L."/>
            <person name="Vagvoelgyi C."/>
            <person name="Patrignani A."/>
            <person name="Fitzpatrick D."/>
            <person name="Nagy I."/>
            <person name="Doyle S."/>
            <person name="Anderson J.B."/>
            <person name="Grigoriev I.V."/>
            <person name="Gueldener U."/>
            <person name="Muensterkoetter M."/>
            <person name="Nagy L.G."/>
        </authorList>
    </citation>
    <scope>NUCLEOTIDE SEQUENCE [LARGE SCALE GENOMIC DNA]</scope>
    <source>
        <strain evidence="3">C18/9</strain>
    </source>
</reference>
<name>A0A284RSN0_ARMOS</name>
<protein>
    <submittedName>
        <fullName evidence="2">Uncharacterized protein</fullName>
    </submittedName>
</protein>
<organism evidence="2 3">
    <name type="scientific">Armillaria ostoyae</name>
    <name type="common">Armillaria root rot fungus</name>
    <dbReference type="NCBI Taxonomy" id="47428"/>
    <lineage>
        <taxon>Eukaryota</taxon>
        <taxon>Fungi</taxon>
        <taxon>Dikarya</taxon>
        <taxon>Basidiomycota</taxon>
        <taxon>Agaricomycotina</taxon>
        <taxon>Agaricomycetes</taxon>
        <taxon>Agaricomycetidae</taxon>
        <taxon>Agaricales</taxon>
        <taxon>Marasmiineae</taxon>
        <taxon>Physalacriaceae</taxon>
        <taxon>Armillaria</taxon>
    </lineage>
</organism>
<gene>
    <name evidence="2" type="ORF">ARMOST_15181</name>
</gene>
<evidence type="ECO:0000313" key="3">
    <source>
        <dbReference type="Proteomes" id="UP000219338"/>
    </source>
</evidence>
<dbReference type="EMBL" id="FUEG01000015">
    <property type="protein sequence ID" value="SJL11772.1"/>
    <property type="molecule type" value="Genomic_DNA"/>
</dbReference>
<sequence length="217" mass="24221">MTETSLAISLSALWCSYSRSPASTSPDLSPTRTPNSVFHKSTASSTRRLKTIDVEMLPERVWRGASETPCSELASLPLPWYDVQTCKYWQRSLQPILASPPNTGQGYGAEVKTTIFFAEETYRTDKVLASYIHGSYLAISHATIIASTYATLRRGFTAKDLTLFTCLTPNILSLRRHIFCESMCSPVADYVEVEGHGSDVVRRREKIIAMVRKSERG</sequence>
<dbReference type="Proteomes" id="UP000219338">
    <property type="component" value="Unassembled WGS sequence"/>
</dbReference>
<evidence type="ECO:0000256" key="1">
    <source>
        <dbReference type="SAM" id="MobiDB-lite"/>
    </source>
</evidence>
<dbReference type="AlphaFoldDB" id="A0A284RSN0"/>
<keyword evidence="3" id="KW-1185">Reference proteome</keyword>
<accession>A0A284RSN0</accession>
<evidence type="ECO:0000313" key="2">
    <source>
        <dbReference type="EMBL" id="SJL11772.1"/>
    </source>
</evidence>
<proteinExistence type="predicted"/>
<feature type="region of interest" description="Disordered" evidence="1">
    <location>
        <begin position="19"/>
        <end position="42"/>
    </location>
</feature>